<dbReference type="Proteomes" id="UP000092584">
    <property type="component" value="Unassembled WGS sequence"/>
</dbReference>
<feature type="domain" description="PKD" evidence="1">
    <location>
        <begin position="393"/>
        <end position="453"/>
    </location>
</feature>
<evidence type="ECO:0000259" key="1">
    <source>
        <dbReference type="PROSITE" id="PS50093"/>
    </source>
</evidence>
<gene>
    <name evidence="2" type="ORF">LPB3_15765</name>
</gene>
<dbReference type="AlphaFoldDB" id="A0A1B8TNN4"/>
<dbReference type="InterPro" id="IPR011041">
    <property type="entry name" value="Quinoprot_gluc/sorb_DH_b-prop"/>
</dbReference>
<dbReference type="KEGG" id="pob:LPB03_15815"/>
<accession>A0A1B8TNN4</accession>
<dbReference type="PROSITE" id="PS50093">
    <property type="entry name" value="PKD"/>
    <property type="match status" value="1"/>
</dbReference>
<dbReference type="InterPro" id="IPR026341">
    <property type="entry name" value="T9SS_type_B"/>
</dbReference>
<dbReference type="InterPro" id="IPR035986">
    <property type="entry name" value="PKD_dom_sf"/>
</dbReference>
<protein>
    <recommendedName>
        <fullName evidence="1">PKD domain-containing protein</fullName>
    </recommendedName>
</protein>
<dbReference type="Gene3D" id="2.60.40.10">
    <property type="entry name" value="Immunoglobulins"/>
    <property type="match status" value="1"/>
</dbReference>
<dbReference type="InterPro" id="IPR000601">
    <property type="entry name" value="PKD_dom"/>
</dbReference>
<proteinExistence type="predicted"/>
<dbReference type="NCBIfam" id="TIGR04131">
    <property type="entry name" value="Bac_Flav_CTERM"/>
    <property type="match status" value="1"/>
</dbReference>
<dbReference type="Pfam" id="PF13585">
    <property type="entry name" value="CHU_C"/>
    <property type="match status" value="1"/>
</dbReference>
<organism evidence="2 3">
    <name type="scientific">Polaribacter vadi</name>
    <dbReference type="NCBI Taxonomy" id="1774273"/>
    <lineage>
        <taxon>Bacteria</taxon>
        <taxon>Pseudomonadati</taxon>
        <taxon>Bacteroidota</taxon>
        <taxon>Flavobacteriia</taxon>
        <taxon>Flavobacteriales</taxon>
        <taxon>Flavobacteriaceae</taxon>
    </lineage>
</organism>
<sequence length="896" mass="99417">MGLFAQNETLNWYFGNNAAFNFKDGKIKVLENSAMNTPQGSASISDTNGNLLFYTNGETVWNKNHQIMENGDNLFGDKNNTQSTIIIPKPNSDLIYYVFSTKNQSTNSDGVQDPQAGLHYSEIEISNTYPLGKIINKNINLRRFTSERLTAVHHKDGKSIWLISVGKIDADATVDTFLNFKIDETGVSNAPISSTVEDFRSNKGQMKVSPDSKKIVVISFAFTVYVFDFDSETGIVKSNNIIGLKIDFGSGFGAFGVEFSQSSELLYISTAFFGGSFSYAILQHKMSEPLTGFDYPPIGKIIFQSSKYAPGSLQLAPNGKIYAALSENDSDGNLIPSSKIGVINNPEIVGEGANYAHDSQSVSPGFSSKGLPNFIQSYFASRIITENKCLVDEFSFSADSYSNITNIDWDFGDGTFANGINVKHIYSAPGNYNVKAILTVNNSKISIYKTVEVYSLPSLKSNQEIVECDDNMDGLSTFNLYTIKQKITNPSLDETLYFYENQTDLNNDNNRILNPENFNNSIPNQGIFVKVINQNGCFETTSFTVTARFVSLGTISDFYTCENSDGISGNQIGNFNGRAIATSIKNQLGISDRTSLKFYPSYIEAQTNTNELIGAFSSKTATIFVKAQEADFSCGGIQSFNVIVNPDPIINLQDTYSICFNPSLKPPVIISADASNDRYEWRNSQGSIISVSKDFILDTVGEFSLTAYKAENGLLCSNSKTFVVENPEKAIFTNIEVNTEDETNNIVTVSIEGNSTYEFSLDNVNFSGNSTMFTFNNVEAGLRTIYVRDINNCEELIFTEVAVIGFKEYFTPNDDGKNDYWNICGLNETSFRSINVRIFDRYGKLIHQITNFTSLGWDGTYNSEKLIANNYWFKADIIDKDNNLISKTGYFSLIRN</sequence>
<dbReference type="SMART" id="SM00089">
    <property type="entry name" value="PKD"/>
    <property type="match status" value="1"/>
</dbReference>
<dbReference type="InterPro" id="IPR022409">
    <property type="entry name" value="PKD/Chitinase_dom"/>
</dbReference>
<evidence type="ECO:0000313" key="2">
    <source>
        <dbReference type="EMBL" id="OBY61271.1"/>
    </source>
</evidence>
<dbReference type="STRING" id="1774273.LPB03_15815"/>
<dbReference type="SUPFAM" id="SSF49299">
    <property type="entry name" value="PKD domain"/>
    <property type="match status" value="1"/>
</dbReference>
<keyword evidence="3" id="KW-1185">Reference proteome</keyword>
<dbReference type="EMBL" id="LSFM01000027">
    <property type="protein sequence ID" value="OBY61271.1"/>
    <property type="molecule type" value="Genomic_DNA"/>
</dbReference>
<name>A0A1B8TNN4_9FLAO</name>
<dbReference type="Pfam" id="PF18911">
    <property type="entry name" value="PKD_4"/>
    <property type="match status" value="1"/>
</dbReference>
<dbReference type="SUPFAM" id="SSF50952">
    <property type="entry name" value="Soluble quinoprotein glucose dehydrogenase"/>
    <property type="match status" value="1"/>
</dbReference>
<reference evidence="3" key="1">
    <citation type="submission" date="2016-02" db="EMBL/GenBank/DDBJ databases">
        <authorList>
            <person name="Shin S.-K."/>
            <person name="Yi H."/>
            <person name="Kim E."/>
        </authorList>
    </citation>
    <scope>NUCLEOTIDE SEQUENCE [LARGE SCALE GENOMIC DNA]</scope>
    <source>
        <strain evidence="3">LPB0003</strain>
    </source>
</reference>
<dbReference type="InterPro" id="IPR013783">
    <property type="entry name" value="Ig-like_fold"/>
</dbReference>
<evidence type="ECO:0000313" key="3">
    <source>
        <dbReference type="Proteomes" id="UP000092584"/>
    </source>
</evidence>
<comment type="caution">
    <text evidence="2">The sequence shown here is derived from an EMBL/GenBank/DDBJ whole genome shotgun (WGS) entry which is preliminary data.</text>
</comment>
<dbReference type="CDD" id="cd00146">
    <property type="entry name" value="PKD"/>
    <property type="match status" value="1"/>
</dbReference>